<dbReference type="Gene3D" id="3.40.1110.10">
    <property type="entry name" value="Calcium-transporting ATPase, cytoplasmic domain N"/>
    <property type="match status" value="1"/>
</dbReference>
<protein>
    <recommendedName>
        <fullName evidence="3">Legume lectin domain-containing protein</fullName>
    </recommendedName>
</protein>
<keyword evidence="2" id="KW-1278">Translocase</keyword>
<name>A0ABC8M1C3_ERUVS</name>
<feature type="domain" description="Legume lectin" evidence="3">
    <location>
        <begin position="2"/>
        <end position="65"/>
    </location>
</feature>
<organism evidence="4 5">
    <name type="scientific">Eruca vesicaria subsp. sativa</name>
    <name type="common">Garden rocket</name>
    <name type="synonym">Eruca sativa</name>
    <dbReference type="NCBI Taxonomy" id="29727"/>
    <lineage>
        <taxon>Eukaryota</taxon>
        <taxon>Viridiplantae</taxon>
        <taxon>Streptophyta</taxon>
        <taxon>Embryophyta</taxon>
        <taxon>Tracheophyta</taxon>
        <taxon>Spermatophyta</taxon>
        <taxon>Magnoliopsida</taxon>
        <taxon>eudicotyledons</taxon>
        <taxon>Gunneridae</taxon>
        <taxon>Pentapetalae</taxon>
        <taxon>rosids</taxon>
        <taxon>malvids</taxon>
        <taxon>Brassicales</taxon>
        <taxon>Brassicaceae</taxon>
        <taxon>Brassiceae</taxon>
        <taxon>Eruca</taxon>
    </lineage>
</organism>
<dbReference type="InterPro" id="IPR023214">
    <property type="entry name" value="HAD_sf"/>
</dbReference>
<comment type="caution">
    <text evidence="4">The sequence shown here is derived from an EMBL/GenBank/DDBJ whole genome shotgun (WGS) entry which is preliminary data.</text>
</comment>
<sequence length="246" mass="27901">MLNVSLAPVEVKKPSLPLLSQPINLSDIFPNRSKLFVGFSAATGNAVSDHYILWWSFRTRKGESSLKRLEISKLPQVPCPKPLPTVHPKARHKMLPTWIYCSGVYFHRRKKFSEVSETWEKEFDAHRFSYKSLYKATKGFSKDEFLGKGGFDMEPLRTYYMQSEEHESNNQPVVYIGVDNTLAAVIRFEDKIREDAAQVIENLTRQGIDVYMLSGDKKSAANYVASVVGIPQERVCSSLPAIPLTP</sequence>
<keyword evidence="1" id="KW-0430">Lectin</keyword>
<keyword evidence="5" id="KW-1185">Reference proteome</keyword>
<evidence type="ECO:0000313" key="5">
    <source>
        <dbReference type="Proteomes" id="UP001642260"/>
    </source>
</evidence>
<dbReference type="Gene3D" id="3.40.50.1000">
    <property type="entry name" value="HAD superfamily/HAD-like"/>
    <property type="match status" value="1"/>
</dbReference>
<gene>
    <name evidence="4" type="ORF">ERUC_LOCUS42398</name>
</gene>
<dbReference type="PANTHER" id="PTHR43520">
    <property type="entry name" value="ATP7, ISOFORM B"/>
    <property type="match status" value="1"/>
</dbReference>
<evidence type="ECO:0000256" key="1">
    <source>
        <dbReference type="ARBA" id="ARBA00022734"/>
    </source>
</evidence>
<dbReference type="GO" id="GO:0030246">
    <property type="term" value="F:carbohydrate binding"/>
    <property type="evidence" value="ECO:0007669"/>
    <property type="project" value="UniProtKB-KW"/>
</dbReference>
<dbReference type="Pfam" id="PF00139">
    <property type="entry name" value="Lectin_legB"/>
    <property type="match status" value="1"/>
</dbReference>
<dbReference type="EMBL" id="CAKOAT010864043">
    <property type="protein sequence ID" value="CAH8389915.1"/>
    <property type="molecule type" value="Genomic_DNA"/>
</dbReference>
<proteinExistence type="predicted"/>
<dbReference type="InterPro" id="IPR036412">
    <property type="entry name" value="HAD-like_sf"/>
</dbReference>
<dbReference type="Pfam" id="PF00702">
    <property type="entry name" value="Hydrolase"/>
    <property type="match status" value="1"/>
</dbReference>
<dbReference type="AlphaFoldDB" id="A0ABC8M1C3"/>
<dbReference type="InterPro" id="IPR001220">
    <property type="entry name" value="Legume_lectin_dom"/>
</dbReference>
<dbReference type="InterPro" id="IPR023299">
    <property type="entry name" value="ATPase_P-typ_cyto_dom_N"/>
</dbReference>
<dbReference type="SUPFAM" id="SSF49899">
    <property type="entry name" value="Concanavalin A-like lectins/glucanases"/>
    <property type="match status" value="1"/>
</dbReference>
<reference evidence="4 5" key="1">
    <citation type="submission" date="2022-03" db="EMBL/GenBank/DDBJ databases">
        <authorList>
            <person name="Macdonald S."/>
            <person name="Ahmed S."/>
            <person name="Newling K."/>
        </authorList>
    </citation>
    <scope>NUCLEOTIDE SEQUENCE [LARGE SCALE GENOMIC DNA]</scope>
</reference>
<dbReference type="Proteomes" id="UP001642260">
    <property type="component" value="Unassembled WGS sequence"/>
</dbReference>
<dbReference type="InterPro" id="IPR013320">
    <property type="entry name" value="ConA-like_dom_sf"/>
</dbReference>
<evidence type="ECO:0000259" key="3">
    <source>
        <dbReference type="Pfam" id="PF00139"/>
    </source>
</evidence>
<dbReference type="PANTHER" id="PTHR43520:SF22">
    <property type="entry name" value="COPPER-TRANSPORTING ATPASE PAA1, CHLOROPLASTIC"/>
    <property type="match status" value="1"/>
</dbReference>
<evidence type="ECO:0000256" key="2">
    <source>
        <dbReference type="ARBA" id="ARBA00022967"/>
    </source>
</evidence>
<evidence type="ECO:0000313" key="4">
    <source>
        <dbReference type="EMBL" id="CAH8389915.1"/>
    </source>
</evidence>
<dbReference type="SUPFAM" id="SSF56784">
    <property type="entry name" value="HAD-like"/>
    <property type="match status" value="1"/>
</dbReference>
<accession>A0ABC8M1C3</accession>
<dbReference type="Gene3D" id="2.60.120.200">
    <property type="match status" value="1"/>
</dbReference>
<dbReference type="GO" id="GO:0046872">
    <property type="term" value="F:metal ion binding"/>
    <property type="evidence" value="ECO:0007669"/>
    <property type="project" value="UniProtKB-KW"/>
</dbReference>